<dbReference type="Proteomes" id="UP000015750">
    <property type="component" value="Unassembled WGS sequence"/>
</dbReference>
<sequence length="138" mass="15919">MNGRRKKNMKIWIDDIEGYLQGYAMMEQPEAIEVEVGEDFSDFFNYRWDGTKLIYDPENVPKPEPTPPTDVEVLQEQLKEIKLLNSKLMLNDLAMKQENEELKTKADGLAQINAKSMLQISELNNEVKAIKEKIEGAE</sequence>
<protein>
    <submittedName>
        <fullName evidence="2">Uncharacterized protein</fullName>
    </submittedName>
</protein>
<evidence type="ECO:0000313" key="2">
    <source>
        <dbReference type="EMBL" id="EPI05111.1"/>
    </source>
</evidence>
<comment type="caution">
    <text evidence="2">The sequence shown here is derived from an EMBL/GenBank/DDBJ whole genome shotgun (WGS) entry which is preliminary data.</text>
</comment>
<feature type="coiled-coil region" evidence="1">
    <location>
        <begin position="71"/>
        <end position="133"/>
    </location>
</feature>
<proteinExistence type="predicted"/>
<gene>
    <name evidence="2" type="ORF">D358_02578</name>
</gene>
<dbReference type="EMBL" id="ATIR01000098">
    <property type="protein sequence ID" value="EPI05111.1"/>
    <property type="molecule type" value="Genomic_DNA"/>
</dbReference>
<dbReference type="RefSeq" id="WP_016627643.1">
    <property type="nucleotide sequence ID" value="NZ_KE351851.1"/>
</dbReference>
<accession>A0ABC9TIE5</accession>
<evidence type="ECO:0000313" key="3">
    <source>
        <dbReference type="Proteomes" id="UP000015750"/>
    </source>
</evidence>
<keyword evidence="1" id="KW-0175">Coiled coil</keyword>
<evidence type="ECO:0000256" key="1">
    <source>
        <dbReference type="SAM" id="Coils"/>
    </source>
</evidence>
<organism evidence="2 3">
    <name type="scientific">Enterococcus faecalis RP2S-4</name>
    <dbReference type="NCBI Taxonomy" id="1244145"/>
    <lineage>
        <taxon>Bacteria</taxon>
        <taxon>Bacillati</taxon>
        <taxon>Bacillota</taxon>
        <taxon>Bacilli</taxon>
        <taxon>Lactobacillales</taxon>
        <taxon>Enterococcaceae</taxon>
        <taxon>Enterococcus</taxon>
    </lineage>
</organism>
<name>A0ABC9TIE5_ENTFL</name>
<dbReference type="AlphaFoldDB" id="A0ABC9TIE5"/>
<reference evidence="2 3" key="1">
    <citation type="submission" date="2013-06" db="EMBL/GenBank/DDBJ databases">
        <authorList>
            <person name="Weinstock G."/>
            <person name="Sodergren E."/>
            <person name="Lobos E.A."/>
            <person name="Fulton L."/>
            <person name="Fulton R."/>
            <person name="Courtney L."/>
            <person name="Fronick C."/>
            <person name="O'Laughlin M."/>
            <person name="Godfrey J."/>
            <person name="Wilson R.M."/>
            <person name="Miner T."/>
            <person name="Farmer C."/>
            <person name="Delehaunty K."/>
            <person name="Cordes M."/>
            <person name="Minx P."/>
            <person name="Tomlinson C."/>
            <person name="Chen J."/>
            <person name="Wollam A."/>
            <person name="Pepin K.H."/>
            <person name="Bhonagiri V."/>
            <person name="Zhang X."/>
            <person name="Warren W."/>
            <person name="Mitreva M."/>
            <person name="Mardis E.R."/>
            <person name="Wilson R.K."/>
        </authorList>
    </citation>
    <scope>NUCLEOTIDE SEQUENCE [LARGE SCALE GENOMIC DNA]</scope>
    <source>
        <strain evidence="2 3">RP2S-4</strain>
    </source>
</reference>